<evidence type="ECO:0000313" key="3">
    <source>
        <dbReference type="EMBL" id="QYS93619.1"/>
    </source>
</evidence>
<dbReference type="InterPro" id="IPR019019">
    <property type="entry name" value="H-type_lectin_domain"/>
</dbReference>
<dbReference type="AlphaFoldDB" id="A0A8G0L5E8"/>
<dbReference type="Proteomes" id="UP000826661">
    <property type="component" value="Chromosome I"/>
</dbReference>
<evidence type="ECO:0000259" key="2">
    <source>
        <dbReference type="Pfam" id="PF09458"/>
    </source>
</evidence>
<dbReference type="GO" id="GO:0007155">
    <property type="term" value="P:cell adhesion"/>
    <property type="evidence" value="ECO:0007669"/>
    <property type="project" value="InterPro"/>
</dbReference>
<proteinExistence type="predicted"/>
<reference evidence="3 4" key="1">
    <citation type="journal article" date="2021" name="BMC Genomics">
        <title>Telomere-to-telomere genome assembly of asparaginase-producing Trichoderma simmonsii.</title>
        <authorList>
            <person name="Chung D."/>
            <person name="Kwon Y.M."/>
            <person name="Yang Y."/>
        </authorList>
    </citation>
    <scope>NUCLEOTIDE SEQUENCE [LARGE SCALE GENOMIC DNA]</scope>
    <source>
        <strain evidence="3 4">GH-Sj1</strain>
    </source>
</reference>
<dbReference type="InterPro" id="IPR037221">
    <property type="entry name" value="H-type_lectin_dom_sf"/>
</dbReference>
<dbReference type="Gene3D" id="2.60.40.2080">
    <property type="match status" value="1"/>
</dbReference>
<dbReference type="Pfam" id="PF09458">
    <property type="entry name" value="H_lectin"/>
    <property type="match status" value="1"/>
</dbReference>
<accession>A0A8G0L5E8</accession>
<feature type="compositionally biased region" description="Low complexity" evidence="1">
    <location>
        <begin position="11"/>
        <end position="25"/>
    </location>
</feature>
<keyword evidence="4" id="KW-1185">Reference proteome</keyword>
<gene>
    <name evidence="3" type="ORF">H0G86_000988</name>
</gene>
<sequence>MKMPLGDQSPQQDDYSTVSSDDTVQFTDIGSDVDNRGPSERILIQPPVTINVFGAGAVTTGGSDTGHTAATTTTSSTGTSGSSDAVVSRLESQIAALSDKVEQLASQVKSAQQPQPRLQVDNGMWRRMKGAPPTQRIAFSKRFESAPRVIVGICKADIDCHRNFRLSVYASGIDPEGFTVNANYWADTNLFECGVSWVAIGNGKG</sequence>
<feature type="region of interest" description="Disordered" evidence="1">
    <location>
        <begin position="60"/>
        <end position="83"/>
    </location>
</feature>
<name>A0A8G0L5E8_9HYPO</name>
<dbReference type="SUPFAM" id="SSF141086">
    <property type="entry name" value="Agglutinin HPA-like"/>
    <property type="match status" value="1"/>
</dbReference>
<dbReference type="EMBL" id="CP075864">
    <property type="protein sequence ID" value="QYS93619.1"/>
    <property type="molecule type" value="Genomic_DNA"/>
</dbReference>
<feature type="region of interest" description="Disordered" evidence="1">
    <location>
        <begin position="1"/>
        <end position="38"/>
    </location>
</feature>
<evidence type="ECO:0000256" key="1">
    <source>
        <dbReference type="SAM" id="MobiDB-lite"/>
    </source>
</evidence>
<feature type="domain" description="H-type lectin" evidence="2">
    <location>
        <begin position="134"/>
        <end position="200"/>
    </location>
</feature>
<evidence type="ECO:0000313" key="4">
    <source>
        <dbReference type="Proteomes" id="UP000826661"/>
    </source>
</evidence>
<dbReference type="GO" id="GO:0030246">
    <property type="term" value="F:carbohydrate binding"/>
    <property type="evidence" value="ECO:0007669"/>
    <property type="project" value="InterPro"/>
</dbReference>
<protein>
    <submittedName>
        <fullName evidence="3">H_lectin domain-containing protein</fullName>
    </submittedName>
</protein>
<organism evidence="3 4">
    <name type="scientific">Trichoderma simmonsii</name>
    <dbReference type="NCBI Taxonomy" id="1491479"/>
    <lineage>
        <taxon>Eukaryota</taxon>
        <taxon>Fungi</taxon>
        <taxon>Dikarya</taxon>
        <taxon>Ascomycota</taxon>
        <taxon>Pezizomycotina</taxon>
        <taxon>Sordariomycetes</taxon>
        <taxon>Hypocreomycetidae</taxon>
        <taxon>Hypocreales</taxon>
        <taxon>Hypocreaceae</taxon>
        <taxon>Trichoderma</taxon>
    </lineage>
</organism>